<evidence type="ECO:0000259" key="5">
    <source>
        <dbReference type="PROSITE" id="PS50987"/>
    </source>
</evidence>
<sequence>MSEKVLNKQEASSCETFLSDEEKVNLVKPRIAEVEGVEQIFKALGDASRLRIAYALTLEEELCVCDIANILDCSTATASHHLRSLREKGIAKSRKEGKVVFYSLDDHHVRQLVEISMAHAKEGDPHGNS</sequence>
<dbReference type="PRINTS" id="PR00778">
    <property type="entry name" value="HTHARSR"/>
</dbReference>
<gene>
    <name evidence="6" type="ORF">ACFOGI_00345</name>
</gene>
<organism evidence="6 7">
    <name type="scientific">Virgibacillus xinjiangensis</name>
    <dbReference type="NCBI Taxonomy" id="393090"/>
    <lineage>
        <taxon>Bacteria</taxon>
        <taxon>Bacillati</taxon>
        <taxon>Bacillota</taxon>
        <taxon>Bacilli</taxon>
        <taxon>Bacillales</taxon>
        <taxon>Bacillaceae</taxon>
        <taxon>Virgibacillus</taxon>
    </lineage>
</organism>
<evidence type="ECO:0000313" key="7">
    <source>
        <dbReference type="Proteomes" id="UP001595279"/>
    </source>
</evidence>
<dbReference type="InterPro" id="IPR036390">
    <property type="entry name" value="WH_DNA-bd_sf"/>
</dbReference>
<evidence type="ECO:0000256" key="1">
    <source>
        <dbReference type="ARBA" id="ARBA00023015"/>
    </source>
</evidence>
<evidence type="ECO:0000256" key="3">
    <source>
        <dbReference type="ARBA" id="ARBA00023163"/>
    </source>
</evidence>
<dbReference type="PROSITE" id="PS50987">
    <property type="entry name" value="HTH_ARSR_2"/>
    <property type="match status" value="1"/>
</dbReference>
<dbReference type="InterPro" id="IPR001845">
    <property type="entry name" value="HTH_ArsR_DNA-bd_dom"/>
</dbReference>
<dbReference type="SMART" id="SM00418">
    <property type="entry name" value="HTH_ARSR"/>
    <property type="match status" value="1"/>
</dbReference>
<dbReference type="InterPro" id="IPR036388">
    <property type="entry name" value="WH-like_DNA-bd_sf"/>
</dbReference>
<protein>
    <submittedName>
        <fullName evidence="6">ArsR/SmtB family transcription factor</fullName>
    </submittedName>
</protein>
<feature type="domain" description="HTH arsR-type" evidence="5">
    <location>
        <begin position="29"/>
        <end position="124"/>
    </location>
</feature>
<dbReference type="InterPro" id="IPR011991">
    <property type="entry name" value="ArsR-like_HTH"/>
</dbReference>
<dbReference type="InterPro" id="IPR051011">
    <property type="entry name" value="Metal_resp_trans_reg"/>
</dbReference>
<proteinExistence type="predicted"/>
<dbReference type="InterPro" id="IPR018334">
    <property type="entry name" value="ArsR_HTH"/>
</dbReference>
<dbReference type="PROSITE" id="PS00846">
    <property type="entry name" value="HTH_ARSR_1"/>
    <property type="match status" value="1"/>
</dbReference>
<reference evidence="7" key="1">
    <citation type="journal article" date="2019" name="Int. J. Syst. Evol. Microbiol.">
        <title>The Global Catalogue of Microorganisms (GCM) 10K type strain sequencing project: providing services to taxonomists for standard genome sequencing and annotation.</title>
        <authorList>
            <consortium name="The Broad Institute Genomics Platform"/>
            <consortium name="The Broad Institute Genome Sequencing Center for Infectious Disease"/>
            <person name="Wu L."/>
            <person name="Ma J."/>
        </authorList>
    </citation>
    <scope>NUCLEOTIDE SEQUENCE [LARGE SCALE GENOMIC DNA]</scope>
    <source>
        <strain evidence="7">KCTC 13128</strain>
    </source>
</reference>
<dbReference type="Proteomes" id="UP001595279">
    <property type="component" value="Unassembled WGS sequence"/>
</dbReference>
<evidence type="ECO:0000256" key="2">
    <source>
        <dbReference type="ARBA" id="ARBA00023125"/>
    </source>
</evidence>
<dbReference type="PANTHER" id="PTHR43132">
    <property type="entry name" value="ARSENICAL RESISTANCE OPERON REPRESSOR ARSR-RELATED"/>
    <property type="match status" value="1"/>
</dbReference>
<dbReference type="NCBIfam" id="NF033788">
    <property type="entry name" value="HTH_metalloreg"/>
    <property type="match status" value="1"/>
</dbReference>
<keyword evidence="4" id="KW-0105">Cadmium resistance</keyword>
<dbReference type="RefSeq" id="WP_390266702.1">
    <property type="nucleotide sequence ID" value="NZ_JBHRSA010000003.1"/>
</dbReference>
<dbReference type="Gene3D" id="1.10.10.10">
    <property type="entry name" value="Winged helix-like DNA-binding domain superfamily/Winged helix DNA-binding domain"/>
    <property type="match status" value="1"/>
</dbReference>
<evidence type="ECO:0000313" key="6">
    <source>
        <dbReference type="EMBL" id="MFC3038700.1"/>
    </source>
</evidence>
<keyword evidence="3" id="KW-0804">Transcription</keyword>
<comment type="caution">
    <text evidence="6">The sequence shown here is derived from an EMBL/GenBank/DDBJ whole genome shotgun (WGS) entry which is preliminary data.</text>
</comment>
<accession>A0ABV7CR30</accession>
<dbReference type="Pfam" id="PF01022">
    <property type="entry name" value="HTH_5"/>
    <property type="match status" value="1"/>
</dbReference>
<dbReference type="SUPFAM" id="SSF46785">
    <property type="entry name" value="Winged helix' DNA-binding domain"/>
    <property type="match status" value="1"/>
</dbReference>
<dbReference type="EMBL" id="JBHRSA010000003">
    <property type="protein sequence ID" value="MFC3038700.1"/>
    <property type="molecule type" value="Genomic_DNA"/>
</dbReference>
<dbReference type="CDD" id="cd00090">
    <property type="entry name" value="HTH_ARSR"/>
    <property type="match status" value="1"/>
</dbReference>
<name>A0ABV7CR30_9BACI</name>
<keyword evidence="2" id="KW-0238">DNA-binding</keyword>
<evidence type="ECO:0000256" key="4">
    <source>
        <dbReference type="ARBA" id="ARBA00043263"/>
    </source>
</evidence>
<keyword evidence="1" id="KW-0805">Transcription regulation</keyword>
<keyword evidence="7" id="KW-1185">Reference proteome</keyword>
<dbReference type="PANTHER" id="PTHR43132:SF6">
    <property type="entry name" value="HTH-TYPE TRANSCRIPTIONAL REPRESSOR CZRA"/>
    <property type="match status" value="1"/>
</dbReference>